<organism evidence="7 10">
    <name type="scientific">Carbonactinospora thermoautotrophica</name>
    <dbReference type="NCBI Taxonomy" id="1469144"/>
    <lineage>
        <taxon>Bacteria</taxon>
        <taxon>Bacillati</taxon>
        <taxon>Actinomycetota</taxon>
        <taxon>Actinomycetes</taxon>
        <taxon>Kitasatosporales</taxon>
        <taxon>Carbonactinosporaceae</taxon>
        <taxon>Carbonactinospora</taxon>
    </lineage>
</organism>
<evidence type="ECO:0000256" key="2">
    <source>
        <dbReference type="ARBA" id="ARBA00022723"/>
    </source>
</evidence>
<evidence type="ECO:0000313" key="9">
    <source>
        <dbReference type="Proteomes" id="UP000070598"/>
    </source>
</evidence>
<evidence type="ECO:0000313" key="8">
    <source>
        <dbReference type="EMBL" id="KWX08507.1"/>
    </source>
</evidence>
<reference evidence="9" key="2">
    <citation type="submission" date="2015-02" db="EMBL/GenBank/DDBJ databases">
        <title>Physiological reanalysis, assessment of diazotrophy, and genome sequences of multiple isolates of Streptomyces thermoautotrophicus.</title>
        <authorList>
            <person name="MacKellar D.C."/>
            <person name="Lieber L."/>
            <person name="Norman J."/>
            <person name="Bolger A."/>
            <person name="Tobin C."/>
            <person name="Murray J.W."/>
            <person name="Friesen M."/>
            <person name="Prell J."/>
        </authorList>
    </citation>
    <scope>NUCLEOTIDE SEQUENCE [LARGE SCALE GENOMIC DNA]</scope>
    <source>
        <strain evidence="9">UBT1</strain>
    </source>
</reference>
<dbReference type="PANTHER" id="PTHR10458">
    <property type="entry name" value="PEPTIDE DEFORMYLASE"/>
    <property type="match status" value="1"/>
</dbReference>
<evidence type="ECO:0000256" key="4">
    <source>
        <dbReference type="ARBA" id="ARBA00022917"/>
    </source>
</evidence>
<comment type="cofactor">
    <cofactor evidence="6">
        <name>Fe(2+)</name>
        <dbReference type="ChEBI" id="CHEBI:29033"/>
    </cofactor>
    <text evidence="6">Binds 1 Fe(2+) ion.</text>
</comment>
<keyword evidence="4 6" id="KW-0648">Protein biosynthesis</keyword>
<dbReference type="HAMAP" id="MF_00163">
    <property type="entry name" value="Pep_deformylase"/>
    <property type="match status" value="1"/>
</dbReference>
<keyword evidence="2 6" id="KW-0479">Metal-binding</keyword>
<proteinExistence type="inferred from homology"/>
<dbReference type="GO" id="GO:0042586">
    <property type="term" value="F:peptide deformylase activity"/>
    <property type="evidence" value="ECO:0007669"/>
    <property type="project" value="UniProtKB-UniRule"/>
</dbReference>
<comment type="similarity">
    <text evidence="1 6">Belongs to the polypeptide deformylase family.</text>
</comment>
<dbReference type="EMBL" id="JYIK01000973">
    <property type="protein sequence ID" value="KWX08507.1"/>
    <property type="molecule type" value="Genomic_DNA"/>
</dbReference>
<comment type="caution">
    <text evidence="7">The sequence shown here is derived from an EMBL/GenBank/DDBJ whole genome shotgun (WGS) entry which is preliminary data.</text>
</comment>
<feature type="binding site" evidence="6">
    <location>
        <position position="94"/>
    </location>
    <ligand>
        <name>Fe cation</name>
        <dbReference type="ChEBI" id="CHEBI:24875"/>
    </ligand>
</feature>
<keyword evidence="5 6" id="KW-0408">Iron</keyword>
<evidence type="ECO:0000256" key="5">
    <source>
        <dbReference type="ARBA" id="ARBA00023004"/>
    </source>
</evidence>
<feature type="binding site" evidence="6">
    <location>
        <position position="140"/>
    </location>
    <ligand>
        <name>Fe cation</name>
        <dbReference type="ChEBI" id="CHEBI:24875"/>
    </ligand>
</feature>
<dbReference type="PATRIC" id="fig|1469144.8.peg.343"/>
<accession>A0A132MK60</accession>
<evidence type="ECO:0000313" key="7">
    <source>
        <dbReference type="EMBL" id="KWW98218.1"/>
    </source>
</evidence>
<dbReference type="PRINTS" id="PR01576">
    <property type="entry name" value="PDEFORMYLASE"/>
</dbReference>
<dbReference type="FunFam" id="3.90.45.10:FF:000004">
    <property type="entry name" value="Peptide deformylase"/>
    <property type="match status" value="1"/>
</dbReference>
<dbReference type="Proteomes" id="UP000070659">
    <property type="component" value="Unassembled WGS sequence"/>
</dbReference>
<dbReference type="InterPro" id="IPR036821">
    <property type="entry name" value="Peptide_deformylase_sf"/>
</dbReference>
<evidence type="ECO:0000256" key="3">
    <source>
        <dbReference type="ARBA" id="ARBA00022801"/>
    </source>
</evidence>
<dbReference type="PIRSF" id="PIRSF004749">
    <property type="entry name" value="Pep_def"/>
    <property type="match status" value="1"/>
</dbReference>
<protein>
    <recommendedName>
        <fullName evidence="6">Peptide deformylase</fullName>
        <shortName evidence="6">PDF</shortName>
        <ecNumber evidence="6">3.5.1.88</ecNumber>
    </recommendedName>
    <alternativeName>
        <fullName evidence="6">Polypeptide deformylase</fullName>
    </alternativeName>
</protein>
<comment type="function">
    <text evidence="6">Removes the formyl group from the N-terminal Met of newly synthesized proteins. Requires at least a dipeptide for an efficient rate of reaction. N-terminal L-methionine is a prerequisite for activity but the enzyme has broad specificity at other positions.</text>
</comment>
<dbReference type="NCBIfam" id="TIGR00079">
    <property type="entry name" value="pept_deformyl"/>
    <property type="match status" value="1"/>
</dbReference>
<evidence type="ECO:0000256" key="6">
    <source>
        <dbReference type="HAMAP-Rule" id="MF_00163"/>
    </source>
</evidence>
<dbReference type="GO" id="GO:0046872">
    <property type="term" value="F:metal ion binding"/>
    <property type="evidence" value="ECO:0007669"/>
    <property type="project" value="UniProtKB-KW"/>
</dbReference>
<dbReference type="SUPFAM" id="SSF56420">
    <property type="entry name" value="Peptide deformylase"/>
    <property type="match status" value="1"/>
</dbReference>
<name>A0A132MK60_9ACTN</name>
<evidence type="ECO:0000256" key="1">
    <source>
        <dbReference type="ARBA" id="ARBA00010759"/>
    </source>
</evidence>
<sequence>MRPIVQLGDPVLRKPCAEVTDFGPELEQLAEDMFASMYAANGCGLAANQIGVSLRVFVYDCPTEDGDHVGVVVNPRLELPDVADRVLLEEEEGCLSIKGGWARVARPSYAVVHGFDLRGEPITVEGTGYFARCLQHECDHLDGGLYIDRLPARARKSLLRSLNLQEG</sequence>
<comment type="catalytic activity">
    <reaction evidence="6">
        <text>N-terminal N-formyl-L-methionyl-[peptide] + H2O = N-terminal L-methionyl-[peptide] + formate</text>
        <dbReference type="Rhea" id="RHEA:24420"/>
        <dbReference type="Rhea" id="RHEA-COMP:10639"/>
        <dbReference type="Rhea" id="RHEA-COMP:10640"/>
        <dbReference type="ChEBI" id="CHEBI:15377"/>
        <dbReference type="ChEBI" id="CHEBI:15740"/>
        <dbReference type="ChEBI" id="CHEBI:49298"/>
        <dbReference type="ChEBI" id="CHEBI:64731"/>
        <dbReference type="EC" id="3.5.1.88"/>
    </reaction>
</comment>
<dbReference type="NCBIfam" id="NF001159">
    <property type="entry name" value="PRK00150.1-3"/>
    <property type="match status" value="1"/>
</dbReference>
<dbReference type="EC" id="3.5.1.88" evidence="6"/>
<dbReference type="PANTHER" id="PTHR10458:SF2">
    <property type="entry name" value="PEPTIDE DEFORMYLASE, MITOCHONDRIAL"/>
    <property type="match status" value="1"/>
</dbReference>
<reference evidence="7 10" key="1">
    <citation type="submission" date="2015-02" db="EMBL/GenBank/DDBJ databases">
        <title>Physiological reanalysis, assessment of diazotrophy, and genome sequences of multiple isolates of Streptomyces thermoautotrophicus.</title>
        <authorList>
            <person name="MacKellar D.C."/>
            <person name="Lieber L."/>
            <person name="Norman J."/>
            <person name="Bolger A."/>
            <person name="Tobin C."/>
            <person name="Murray J.W."/>
            <person name="Prell J."/>
        </authorList>
    </citation>
    <scope>NUCLEOTIDE SEQUENCE [LARGE SCALE GENOMIC DNA]</scope>
    <source>
        <strain evidence="7 10">UBT1</strain>
    </source>
</reference>
<dbReference type="AlphaFoldDB" id="A0A132MK60"/>
<dbReference type="EMBL" id="JYIJ01000019">
    <property type="protein sequence ID" value="KWW98218.1"/>
    <property type="molecule type" value="Genomic_DNA"/>
</dbReference>
<gene>
    <name evidence="6" type="primary">def</name>
    <name evidence="7" type="ORF">TH66_18855</name>
    <name evidence="8" type="ORF">TR74_14735</name>
</gene>
<dbReference type="Pfam" id="PF01327">
    <property type="entry name" value="Pep_deformylase"/>
    <property type="match status" value="1"/>
</dbReference>
<feature type="binding site" evidence="6">
    <location>
        <position position="136"/>
    </location>
    <ligand>
        <name>Fe cation</name>
        <dbReference type="ChEBI" id="CHEBI:24875"/>
    </ligand>
</feature>
<dbReference type="Proteomes" id="UP000070598">
    <property type="component" value="Unassembled WGS sequence"/>
</dbReference>
<dbReference type="Gene3D" id="3.90.45.10">
    <property type="entry name" value="Peptide deformylase"/>
    <property type="match status" value="1"/>
</dbReference>
<keyword evidence="3 6" id="KW-0378">Hydrolase</keyword>
<evidence type="ECO:0000313" key="10">
    <source>
        <dbReference type="Proteomes" id="UP000070659"/>
    </source>
</evidence>
<dbReference type="InterPro" id="IPR023635">
    <property type="entry name" value="Peptide_deformylase"/>
</dbReference>
<dbReference type="CDD" id="cd00487">
    <property type="entry name" value="Pep_deformylase"/>
    <property type="match status" value="1"/>
</dbReference>
<feature type="active site" evidence="6">
    <location>
        <position position="137"/>
    </location>
</feature>
<dbReference type="GO" id="GO:0006412">
    <property type="term" value="P:translation"/>
    <property type="evidence" value="ECO:0007669"/>
    <property type="project" value="UniProtKB-UniRule"/>
</dbReference>